<comment type="caution">
    <text evidence="1">The sequence shown here is derived from an EMBL/GenBank/DDBJ whole genome shotgun (WGS) entry which is preliminary data.</text>
</comment>
<dbReference type="EMBL" id="BAAAPM010000009">
    <property type="protein sequence ID" value="GAA1739184.1"/>
    <property type="molecule type" value="Genomic_DNA"/>
</dbReference>
<protein>
    <submittedName>
        <fullName evidence="1">Uncharacterized protein</fullName>
    </submittedName>
</protein>
<sequence>MATAPLTNLTALTDRLLTWMYEMPGDWSLWDLESSARREGYDPDGIRDALNDLIADGRAHVHVLRAGLDGGAVYVGPREAWMNLSPVDRQHAESRWVPVVFNLGTSCTGPDCLGRAAGTVTTQLRFAWEGAR</sequence>
<name>A0ABN2JV38_9MICO</name>
<keyword evidence="2" id="KW-1185">Reference proteome</keyword>
<gene>
    <name evidence="1" type="ORF">GCM10009809_38280</name>
</gene>
<dbReference type="Proteomes" id="UP001501138">
    <property type="component" value="Unassembled WGS sequence"/>
</dbReference>
<evidence type="ECO:0000313" key="1">
    <source>
        <dbReference type="EMBL" id="GAA1739184.1"/>
    </source>
</evidence>
<dbReference type="RefSeq" id="WP_344250438.1">
    <property type="nucleotide sequence ID" value="NZ_BAAAPM010000009.1"/>
</dbReference>
<evidence type="ECO:0000313" key="2">
    <source>
        <dbReference type="Proteomes" id="UP001501138"/>
    </source>
</evidence>
<accession>A0ABN2JV38</accession>
<organism evidence="1 2">
    <name type="scientific">Isoptericola hypogeus</name>
    <dbReference type="NCBI Taxonomy" id="300179"/>
    <lineage>
        <taxon>Bacteria</taxon>
        <taxon>Bacillati</taxon>
        <taxon>Actinomycetota</taxon>
        <taxon>Actinomycetes</taxon>
        <taxon>Micrococcales</taxon>
        <taxon>Promicromonosporaceae</taxon>
        <taxon>Isoptericola</taxon>
    </lineage>
</organism>
<proteinExistence type="predicted"/>
<reference evidence="1 2" key="1">
    <citation type="journal article" date="2019" name="Int. J. Syst. Evol. Microbiol.">
        <title>The Global Catalogue of Microorganisms (GCM) 10K type strain sequencing project: providing services to taxonomists for standard genome sequencing and annotation.</title>
        <authorList>
            <consortium name="The Broad Institute Genomics Platform"/>
            <consortium name="The Broad Institute Genome Sequencing Center for Infectious Disease"/>
            <person name="Wu L."/>
            <person name="Ma J."/>
        </authorList>
    </citation>
    <scope>NUCLEOTIDE SEQUENCE [LARGE SCALE GENOMIC DNA]</scope>
    <source>
        <strain evidence="1 2">JCM 15589</strain>
    </source>
</reference>